<gene>
    <name evidence="4 5" type="primary">mtnX</name>
    <name evidence="5" type="ORF">AM231_06450</name>
</gene>
<keyword evidence="3 4" id="KW-0486">Methionine biosynthesis</keyword>
<dbReference type="InterPro" id="IPR023214">
    <property type="entry name" value="HAD_sf"/>
</dbReference>
<reference evidence="6" key="1">
    <citation type="submission" date="2015-08" db="EMBL/GenBank/DDBJ databases">
        <title>Genome sequencing project for genomic taxonomy and phylogenomics of Bacillus-like bacteria.</title>
        <authorList>
            <person name="Liu B."/>
            <person name="Wang J."/>
            <person name="Zhu Y."/>
            <person name="Liu G."/>
            <person name="Chen Q."/>
            <person name="Chen Z."/>
            <person name="Lan J."/>
            <person name="Che J."/>
            <person name="Ge C."/>
            <person name="Shi H."/>
            <person name="Pan Z."/>
            <person name="Liu X."/>
        </authorList>
    </citation>
    <scope>NUCLEOTIDE SEQUENCE [LARGE SCALE GENOMIC DNA]</scope>
    <source>
        <strain evidence="6">FJAT-22460</strain>
    </source>
</reference>
<dbReference type="NCBIfam" id="TIGR01488">
    <property type="entry name" value="HAD-SF-IB"/>
    <property type="match status" value="1"/>
</dbReference>
<evidence type="ECO:0000256" key="1">
    <source>
        <dbReference type="ARBA" id="ARBA00022605"/>
    </source>
</evidence>
<dbReference type="OrthoDB" id="9804940at2"/>
<name>A0A0M1P3F3_9BACL</name>
<accession>A0A0M1P3F3</accession>
<evidence type="ECO:0000256" key="3">
    <source>
        <dbReference type="ARBA" id="ARBA00023167"/>
    </source>
</evidence>
<keyword evidence="6" id="KW-1185">Reference proteome</keyword>
<dbReference type="NCBIfam" id="TIGR01489">
    <property type="entry name" value="DKMTPPase-SF"/>
    <property type="match status" value="1"/>
</dbReference>
<evidence type="ECO:0000256" key="2">
    <source>
        <dbReference type="ARBA" id="ARBA00022801"/>
    </source>
</evidence>
<dbReference type="InterPro" id="IPR036412">
    <property type="entry name" value="HAD-like_sf"/>
</dbReference>
<comment type="function">
    <text evidence="4">Dephosphorylates 2-hydroxy-3-keto-5-methylthiopentenyl-1-phosphate (HK-MTPenyl-1-P) yielding 1,2-dihydroxy-3-keto-5-methylthiopentene (DHK-MTPene).</text>
</comment>
<dbReference type="NCBIfam" id="NF007103">
    <property type="entry name" value="PRK09552.1"/>
    <property type="match status" value="1"/>
</dbReference>
<evidence type="ECO:0000313" key="5">
    <source>
        <dbReference type="EMBL" id="KOR88835.1"/>
    </source>
</evidence>
<dbReference type="Gene3D" id="3.40.50.1000">
    <property type="entry name" value="HAD superfamily/HAD-like"/>
    <property type="match status" value="1"/>
</dbReference>
<proteinExistence type="inferred from homology"/>
<dbReference type="SUPFAM" id="SSF56784">
    <property type="entry name" value="HAD-like"/>
    <property type="match status" value="1"/>
</dbReference>
<dbReference type="PANTHER" id="PTHR28181:SF2">
    <property type="entry name" value="PHOSPHORIC MONOESTER HYDROLASE"/>
    <property type="match status" value="1"/>
</dbReference>
<sequence length="226" mass="25866">MTSRDRQPIIFCDFDGTITNNDNIVAIMKHFKPEGYEPIMQDTLERTISIREGVGRMFALFPSSMQEEITDFVLSHAGIREGFGTFLDYLKSEQIEFYVTSGGIDFFVDPLLKPFNIPTDHIFCNGANFDGEHIEITWPHPCKESCNNDCGMCKVTVMDRFPAERYYRILIGDSLTDFEGAKQADLVYSRSTLTEQCKKLGVHHVPFETFTDVQNDMKNKFKQGVL</sequence>
<dbReference type="Pfam" id="PF12710">
    <property type="entry name" value="HAD"/>
    <property type="match status" value="1"/>
</dbReference>
<dbReference type="EMBL" id="LIUT01000001">
    <property type="protein sequence ID" value="KOR88835.1"/>
    <property type="molecule type" value="Genomic_DNA"/>
</dbReference>
<dbReference type="Proteomes" id="UP000036932">
    <property type="component" value="Unassembled WGS sequence"/>
</dbReference>
<dbReference type="HAMAP" id="MF_01680">
    <property type="entry name" value="Salvage_MtnX"/>
    <property type="match status" value="1"/>
</dbReference>
<comment type="caution">
    <text evidence="5">The sequence shown here is derived from an EMBL/GenBank/DDBJ whole genome shotgun (WGS) entry which is preliminary data.</text>
</comment>
<dbReference type="PANTHER" id="PTHR28181">
    <property type="entry name" value="UPF0655 PROTEIN YCR015C"/>
    <property type="match status" value="1"/>
</dbReference>
<dbReference type="InterPro" id="IPR050849">
    <property type="entry name" value="HAD-like_hydrolase_phosphatase"/>
</dbReference>
<comment type="pathway">
    <text evidence="4">Amino-acid biosynthesis; L-methionine biosynthesis via salvage pathway; L-methionine from S-methyl-5-thio-alpha-D-ribose 1-phosphate: step 4/6.</text>
</comment>
<dbReference type="InterPro" id="IPR006384">
    <property type="entry name" value="HAD_hydro_PyrdxlP_Pase-like"/>
</dbReference>
<comment type="catalytic activity">
    <reaction evidence="4">
        <text>2-hydroxy-5-methylsulfanyl-3-oxopent-1-enyl phosphate + H2O = 1,2-dihydroxy-5-(methylsulfanyl)pent-1-en-3-one + phosphate</text>
        <dbReference type="Rhea" id="RHEA:14481"/>
        <dbReference type="ChEBI" id="CHEBI:15377"/>
        <dbReference type="ChEBI" id="CHEBI:43474"/>
        <dbReference type="ChEBI" id="CHEBI:49252"/>
        <dbReference type="ChEBI" id="CHEBI:59505"/>
        <dbReference type="EC" id="3.1.3.87"/>
    </reaction>
</comment>
<dbReference type="GO" id="GO:0043716">
    <property type="term" value="F:2-hydroxy-3-keto-5-methylthiopentenyl-1-phosphate phosphatase activity"/>
    <property type="evidence" value="ECO:0007669"/>
    <property type="project" value="UniProtKB-UniRule"/>
</dbReference>
<evidence type="ECO:0000256" key="4">
    <source>
        <dbReference type="HAMAP-Rule" id="MF_01680"/>
    </source>
</evidence>
<dbReference type="RefSeq" id="WP_053493915.1">
    <property type="nucleotide sequence ID" value="NZ_LIUT01000001.1"/>
</dbReference>
<dbReference type="CDD" id="cd07524">
    <property type="entry name" value="HAD_Pase"/>
    <property type="match status" value="1"/>
</dbReference>
<protein>
    <recommendedName>
        <fullName evidence="4">2-hydroxy-3-keto-5-methylthiopentenyl-1-phosphate phosphatase</fullName>
        <shortName evidence="4">HK-MTPenyl-1-P phosphatase</shortName>
        <ecNumber evidence="4">3.1.3.87</ecNumber>
    </recommendedName>
</protein>
<dbReference type="UniPathway" id="UPA00904">
    <property type="reaction ID" value="UER00877"/>
</dbReference>
<comment type="similarity">
    <text evidence="4">Belongs to the HAD-like hydrolase superfamily. MtnX family.</text>
</comment>
<dbReference type="Gene3D" id="3.90.1470.20">
    <property type="match status" value="1"/>
</dbReference>
<keyword evidence="1 4" id="KW-0028">Amino-acid biosynthesis</keyword>
<dbReference type="GO" id="GO:0019509">
    <property type="term" value="P:L-methionine salvage from methylthioadenosine"/>
    <property type="evidence" value="ECO:0007669"/>
    <property type="project" value="UniProtKB-UniRule"/>
</dbReference>
<keyword evidence="2 4" id="KW-0378">Hydrolase</keyword>
<dbReference type="InterPro" id="IPR017718">
    <property type="entry name" value="HAD-SF_hydro_IB_MtnX"/>
</dbReference>
<organism evidence="5 6">
    <name type="scientific">Paenibacillus solani</name>
    <dbReference type="NCBI Taxonomy" id="1705565"/>
    <lineage>
        <taxon>Bacteria</taxon>
        <taxon>Bacillati</taxon>
        <taxon>Bacillota</taxon>
        <taxon>Bacilli</taxon>
        <taxon>Bacillales</taxon>
        <taxon>Paenibacillaceae</taxon>
        <taxon>Paenibacillus</taxon>
    </lineage>
</organism>
<dbReference type="AlphaFoldDB" id="A0A0M1P3F3"/>
<dbReference type="PATRIC" id="fig|1705565.3.peg.3194"/>
<dbReference type="EC" id="3.1.3.87" evidence="4"/>
<evidence type="ECO:0000313" key="6">
    <source>
        <dbReference type="Proteomes" id="UP000036932"/>
    </source>
</evidence>